<feature type="compositionally biased region" description="Polar residues" evidence="1">
    <location>
        <begin position="12"/>
        <end position="25"/>
    </location>
</feature>
<accession>A0A6V7NVP8</accession>
<name>A0A6V7NVP8_ANACO</name>
<dbReference type="SUPFAM" id="SSF103473">
    <property type="entry name" value="MFS general substrate transporter"/>
    <property type="match status" value="1"/>
</dbReference>
<reference evidence="3" key="1">
    <citation type="submission" date="2020-07" db="EMBL/GenBank/DDBJ databases">
        <authorList>
            <person name="Lin J."/>
        </authorList>
    </citation>
    <scope>NUCLEOTIDE SEQUENCE</scope>
</reference>
<evidence type="ECO:0000313" key="3">
    <source>
        <dbReference type="EMBL" id="CAD1822652.1"/>
    </source>
</evidence>
<evidence type="ECO:0000256" key="2">
    <source>
        <dbReference type="SAM" id="Phobius"/>
    </source>
</evidence>
<keyword evidence="2" id="KW-0812">Transmembrane</keyword>
<evidence type="ECO:0000256" key="1">
    <source>
        <dbReference type="SAM" id="MobiDB-lite"/>
    </source>
</evidence>
<dbReference type="Gene3D" id="1.20.1250.20">
    <property type="entry name" value="MFS general substrate transporter like domains"/>
    <property type="match status" value="1"/>
</dbReference>
<feature type="region of interest" description="Disordered" evidence="1">
    <location>
        <begin position="97"/>
        <end position="120"/>
    </location>
</feature>
<keyword evidence="2" id="KW-1133">Transmembrane helix</keyword>
<feature type="transmembrane region" description="Helical" evidence="2">
    <location>
        <begin position="38"/>
        <end position="58"/>
    </location>
</feature>
<proteinExistence type="predicted"/>
<feature type="transmembrane region" description="Helical" evidence="2">
    <location>
        <begin position="78"/>
        <end position="94"/>
    </location>
</feature>
<dbReference type="EMBL" id="LR862142">
    <property type="protein sequence ID" value="CAD1822652.1"/>
    <property type="molecule type" value="Genomic_DNA"/>
</dbReference>
<evidence type="ECO:0008006" key="4">
    <source>
        <dbReference type="Google" id="ProtNLM"/>
    </source>
</evidence>
<protein>
    <recommendedName>
        <fullName evidence="4">Major facilitator superfamily (MFS) profile domain-containing protein</fullName>
    </recommendedName>
</protein>
<organism evidence="3">
    <name type="scientific">Ananas comosus var. bracteatus</name>
    <name type="common">red pineapple</name>
    <dbReference type="NCBI Taxonomy" id="296719"/>
    <lineage>
        <taxon>Eukaryota</taxon>
        <taxon>Viridiplantae</taxon>
        <taxon>Streptophyta</taxon>
        <taxon>Embryophyta</taxon>
        <taxon>Tracheophyta</taxon>
        <taxon>Spermatophyta</taxon>
        <taxon>Magnoliopsida</taxon>
        <taxon>Liliopsida</taxon>
        <taxon>Poales</taxon>
        <taxon>Bromeliaceae</taxon>
        <taxon>Bromelioideae</taxon>
        <taxon>Ananas</taxon>
    </lineage>
</organism>
<dbReference type="AlphaFoldDB" id="A0A6V7NVP8"/>
<sequence>MEEKNPKHNSPHQHTSTPPKSTAPSMASLDIKPRRNNYALACAMLASTTWILCGYDVAVMSGAQLFIKKDLKVTDTQIEILAGVINLFSLLGRWRRGAPRTGSGGATPSCWRPPSSLRGR</sequence>
<keyword evidence="2" id="KW-0472">Membrane</keyword>
<dbReference type="InterPro" id="IPR036259">
    <property type="entry name" value="MFS_trans_sf"/>
</dbReference>
<gene>
    <name evidence="3" type="ORF">CB5_LOCUS5863</name>
</gene>
<feature type="region of interest" description="Disordered" evidence="1">
    <location>
        <begin position="1"/>
        <end position="28"/>
    </location>
</feature>